<proteinExistence type="predicted"/>
<dbReference type="InterPro" id="IPR026881">
    <property type="entry name" value="WYL_dom"/>
</dbReference>
<feature type="domain" description="DNA-binding transcriptional repressor CapW winged helix-turn-helix" evidence="3">
    <location>
        <begin position="12"/>
        <end position="92"/>
    </location>
</feature>
<dbReference type="InterPro" id="IPR059020">
    <property type="entry name" value="CapW_CTD"/>
</dbReference>
<dbReference type="AlphaFoldDB" id="A0A6I4UJ02"/>
<dbReference type="RefSeq" id="WP_160759463.1">
    <property type="nucleotide sequence ID" value="NZ_BAAADZ010000002.1"/>
</dbReference>
<sequence>MTEPSKKLGWGAERRLEFVEFQLAWEGGVRRSDLRRVFKVSEPQASNDLTEYQRRAPDNATYDPRGKRYVASHDFKPVFLQGGPSDYLLRLRSLAEGLVEPEDSWIGSPPEVDIVLTPAREMDAGCLHAVLDANRVRGSLEVRYQSMSRERPEPVWRRITPHAFGFDGLRWHTRAYCHETDKFKDFLLPRILGSRTPGDGGLWGDQDELWQERFRLQISPHPLLGAAQRSIVERDYGMINGIAGLDVRYAMLFYVLKRLGLLDDPETKPPRSQHIVIANKEEAMAALRKADWAF</sequence>
<accession>A0A6I4UJ02</accession>
<dbReference type="Proteomes" id="UP000430021">
    <property type="component" value="Unassembled WGS sequence"/>
</dbReference>
<dbReference type="OrthoDB" id="6400324at2"/>
<dbReference type="EMBL" id="JACICE010000001">
    <property type="protein sequence ID" value="MBB3775052.1"/>
    <property type="molecule type" value="Genomic_DNA"/>
</dbReference>
<keyword evidence="7" id="KW-1185">Reference proteome</keyword>
<dbReference type="PIRSF" id="PIRSF015558">
    <property type="entry name" value="Txn_reg_DeoR_prd"/>
    <property type="match status" value="1"/>
</dbReference>
<dbReference type="PROSITE" id="PS52050">
    <property type="entry name" value="WYL"/>
    <property type="match status" value="1"/>
</dbReference>
<dbReference type="Pfam" id="PF26109">
    <property type="entry name" value="WHD_BrxR"/>
    <property type="match status" value="1"/>
</dbReference>
<dbReference type="InterPro" id="IPR016634">
    <property type="entry name" value="CapW-like"/>
</dbReference>
<feature type="domain" description="WYL" evidence="1">
    <location>
        <begin position="127"/>
        <end position="192"/>
    </location>
</feature>
<dbReference type="Pfam" id="PF26107">
    <property type="entry name" value="BrxR_CTD"/>
    <property type="match status" value="1"/>
</dbReference>
<reference evidence="4 7" key="2">
    <citation type="submission" date="2020-08" db="EMBL/GenBank/DDBJ databases">
        <title>Genomic Encyclopedia of Type Strains, Phase IV (KMG-IV): sequencing the most valuable type-strain genomes for metagenomic binning, comparative biology and taxonomic classification.</title>
        <authorList>
            <person name="Goeker M."/>
        </authorList>
    </citation>
    <scope>NUCLEOTIDE SEQUENCE [LARGE SCALE GENOMIC DNA]</scope>
    <source>
        <strain evidence="4 7">DSM 8510</strain>
    </source>
</reference>
<feature type="domain" description="DNA-binding transcriptional repressor CapW C-terminal dimerisation" evidence="2">
    <location>
        <begin position="215"/>
        <end position="282"/>
    </location>
</feature>
<reference evidence="5 6" key="1">
    <citation type="submission" date="2019-12" db="EMBL/GenBank/DDBJ databases">
        <title>Genomic-based taxomic classification of the family Erythrobacteraceae.</title>
        <authorList>
            <person name="Xu L."/>
        </authorList>
    </citation>
    <scope>NUCLEOTIDE SEQUENCE [LARGE SCALE GENOMIC DNA]</scope>
    <source>
        <strain evidence="5 6">JCM 10282</strain>
    </source>
</reference>
<evidence type="ECO:0000259" key="2">
    <source>
        <dbReference type="Pfam" id="PF26107"/>
    </source>
</evidence>
<evidence type="ECO:0000259" key="1">
    <source>
        <dbReference type="Pfam" id="PF13280"/>
    </source>
</evidence>
<evidence type="ECO:0000313" key="5">
    <source>
        <dbReference type="EMBL" id="MXP37319.1"/>
    </source>
</evidence>
<protein>
    <submittedName>
        <fullName evidence="5">Transcriptional regulator</fullName>
    </submittedName>
</protein>
<dbReference type="InterPro" id="IPR059019">
    <property type="entry name" value="WHD_CapW"/>
</dbReference>
<organism evidence="5 6">
    <name type="scientific">Erythrobacter ramosus</name>
    <dbReference type="NCBI Taxonomy" id="35811"/>
    <lineage>
        <taxon>Bacteria</taxon>
        <taxon>Pseudomonadati</taxon>
        <taxon>Pseudomonadota</taxon>
        <taxon>Alphaproteobacteria</taxon>
        <taxon>Sphingomonadales</taxon>
        <taxon>Erythrobacteraceae</taxon>
        <taxon>Erythrobacter/Porphyrobacter group</taxon>
        <taxon>Erythrobacter</taxon>
    </lineage>
</organism>
<evidence type="ECO:0000313" key="4">
    <source>
        <dbReference type="EMBL" id="MBB3775052.1"/>
    </source>
</evidence>
<dbReference type="EMBL" id="WTYB01000001">
    <property type="protein sequence ID" value="MXP37319.1"/>
    <property type="molecule type" value="Genomic_DNA"/>
</dbReference>
<comment type="caution">
    <text evidence="5">The sequence shown here is derived from an EMBL/GenBank/DDBJ whole genome shotgun (WGS) entry which is preliminary data.</text>
</comment>
<gene>
    <name evidence="4" type="ORF">FHS52_000995</name>
    <name evidence="5" type="ORF">GRI59_01670</name>
</gene>
<name>A0A6I4UJ02_9SPHN</name>
<dbReference type="Pfam" id="PF13280">
    <property type="entry name" value="WYL"/>
    <property type="match status" value="1"/>
</dbReference>
<evidence type="ECO:0000313" key="6">
    <source>
        <dbReference type="Proteomes" id="UP000430021"/>
    </source>
</evidence>
<evidence type="ECO:0000313" key="7">
    <source>
        <dbReference type="Proteomes" id="UP000548685"/>
    </source>
</evidence>
<dbReference type="Proteomes" id="UP000548685">
    <property type="component" value="Unassembled WGS sequence"/>
</dbReference>
<evidence type="ECO:0000259" key="3">
    <source>
        <dbReference type="Pfam" id="PF26109"/>
    </source>
</evidence>